<name>A0ABS8UNE8_DATST</name>
<evidence type="ECO:0000256" key="1">
    <source>
        <dbReference type="ARBA" id="ARBA00009183"/>
    </source>
</evidence>
<gene>
    <name evidence="6" type="ORF">HAX54_017678</name>
</gene>
<dbReference type="Pfam" id="PF00743">
    <property type="entry name" value="FMO-like"/>
    <property type="match status" value="1"/>
</dbReference>
<dbReference type="EMBL" id="JACEIK010002178">
    <property type="protein sequence ID" value="MCD9559617.1"/>
    <property type="molecule type" value="Genomic_DNA"/>
</dbReference>
<comment type="cofactor">
    <cofactor evidence="5">
        <name>FAD</name>
        <dbReference type="ChEBI" id="CHEBI:57692"/>
    </cofactor>
</comment>
<dbReference type="PANTHER" id="PTHR23023">
    <property type="entry name" value="DIMETHYLANILINE MONOOXYGENASE"/>
    <property type="match status" value="1"/>
</dbReference>
<keyword evidence="2 5" id="KW-0285">Flavoprotein</keyword>
<protein>
    <recommendedName>
        <fullName evidence="5">Flavin-containing monooxygenase</fullName>
        <ecNumber evidence="5">1.-.-.-</ecNumber>
    </recommendedName>
</protein>
<proteinExistence type="inferred from homology"/>
<evidence type="ECO:0000313" key="6">
    <source>
        <dbReference type="EMBL" id="MCD9559617.1"/>
    </source>
</evidence>
<dbReference type="Gene3D" id="3.50.50.60">
    <property type="entry name" value="FAD/NAD(P)-binding domain"/>
    <property type="match status" value="2"/>
</dbReference>
<dbReference type="EC" id="1.-.-.-" evidence="5"/>
<evidence type="ECO:0000256" key="4">
    <source>
        <dbReference type="ARBA" id="ARBA00023002"/>
    </source>
</evidence>
<sequence length="254" mass="29029">MVWQVIVVIGGATSATDISREIAEVAKEVHISSRSTLSGTPKKLPGYENLWLHSVIEAVGIDGGVYFQDRSKVYADIILHCTGYKYHFPFLETNGIVTVDDNRVGPLYKHIFPPAFAPSLSFVGLPWKLLPFPRCELQSKWIAGVLSGRISLLSKADMIADIEAFYSSLEASHIPKRYTHNIEFQLDYEDWLAAECESPPPEEWRKQMYFITGEKIKTQPERYRDQWDDDDLIIQAHQDFVQYIPELAQVQTTY</sequence>
<keyword evidence="4 5" id="KW-0560">Oxidoreductase</keyword>
<reference evidence="6 7" key="1">
    <citation type="journal article" date="2021" name="BMC Genomics">
        <title>Datura genome reveals duplications of psychoactive alkaloid biosynthetic genes and high mutation rate following tissue culture.</title>
        <authorList>
            <person name="Rajewski A."/>
            <person name="Carter-House D."/>
            <person name="Stajich J."/>
            <person name="Litt A."/>
        </authorList>
    </citation>
    <scope>NUCLEOTIDE SEQUENCE [LARGE SCALE GENOMIC DNA]</scope>
    <source>
        <strain evidence="6">AR-01</strain>
    </source>
</reference>
<comment type="caution">
    <text evidence="6">The sequence shown here is derived from an EMBL/GenBank/DDBJ whole genome shotgun (WGS) entry which is preliminary data.</text>
</comment>
<dbReference type="GO" id="GO:0004497">
    <property type="term" value="F:monooxygenase activity"/>
    <property type="evidence" value="ECO:0007669"/>
    <property type="project" value="UniProtKB-KW"/>
</dbReference>
<evidence type="ECO:0000256" key="3">
    <source>
        <dbReference type="ARBA" id="ARBA00022827"/>
    </source>
</evidence>
<dbReference type="InterPro" id="IPR020946">
    <property type="entry name" value="Flavin_mOase-like"/>
</dbReference>
<evidence type="ECO:0000256" key="5">
    <source>
        <dbReference type="RuleBase" id="RU361177"/>
    </source>
</evidence>
<dbReference type="InterPro" id="IPR036188">
    <property type="entry name" value="FAD/NAD-bd_sf"/>
</dbReference>
<organism evidence="6 7">
    <name type="scientific">Datura stramonium</name>
    <name type="common">Jimsonweed</name>
    <name type="synonym">Common thornapple</name>
    <dbReference type="NCBI Taxonomy" id="4076"/>
    <lineage>
        <taxon>Eukaryota</taxon>
        <taxon>Viridiplantae</taxon>
        <taxon>Streptophyta</taxon>
        <taxon>Embryophyta</taxon>
        <taxon>Tracheophyta</taxon>
        <taxon>Spermatophyta</taxon>
        <taxon>Magnoliopsida</taxon>
        <taxon>eudicotyledons</taxon>
        <taxon>Gunneridae</taxon>
        <taxon>Pentapetalae</taxon>
        <taxon>asterids</taxon>
        <taxon>lamiids</taxon>
        <taxon>Solanales</taxon>
        <taxon>Solanaceae</taxon>
        <taxon>Solanoideae</taxon>
        <taxon>Datureae</taxon>
        <taxon>Datura</taxon>
    </lineage>
</organism>
<dbReference type="InterPro" id="IPR050346">
    <property type="entry name" value="FMO-like"/>
</dbReference>
<evidence type="ECO:0000313" key="7">
    <source>
        <dbReference type="Proteomes" id="UP000823775"/>
    </source>
</evidence>
<evidence type="ECO:0000256" key="2">
    <source>
        <dbReference type="ARBA" id="ARBA00022630"/>
    </source>
</evidence>
<dbReference type="Proteomes" id="UP000823775">
    <property type="component" value="Unassembled WGS sequence"/>
</dbReference>
<dbReference type="SUPFAM" id="SSF51905">
    <property type="entry name" value="FAD/NAD(P)-binding domain"/>
    <property type="match status" value="2"/>
</dbReference>
<keyword evidence="7" id="KW-1185">Reference proteome</keyword>
<keyword evidence="3 5" id="KW-0274">FAD</keyword>
<accession>A0ABS8UNE8</accession>
<keyword evidence="5 6" id="KW-0503">Monooxygenase</keyword>
<comment type="similarity">
    <text evidence="1 5">Belongs to the FMO family.</text>
</comment>